<evidence type="ECO:0000313" key="1">
    <source>
        <dbReference type="EMBL" id="KAK3337268.1"/>
    </source>
</evidence>
<dbReference type="EMBL" id="JAUEPO010000001">
    <property type="protein sequence ID" value="KAK3337268.1"/>
    <property type="molecule type" value="Genomic_DNA"/>
</dbReference>
<dbReference type="AlphaFoldDB" id="A0AAE0J5E9"/>
<comment type="caution">
    <text evidence="1">The sequence shown here is derived from an EMBL/GenBank/DDBJ whole genome shotgun (WGS) entry which is preliminary data.</text>
</comment>
<name>A0AAE0J5E9_9PEZI</name>
<gene>
    <name evidence="1" type="ORF">B0T19DRAFT_66698</name>
</gene>
<proteinExistence type="predicted"/>
<protein>
    <submittedName>
        <fullName evidence="1">Uncharacterized protein</fullName>
    </submittedName>
</protein>
<sequence length="290" mass="32070">MATNVWLCDGAVILASAVGLGLLSGRAYCRHGLEPGDFAASLSEPEPEEAGRGDGRCQCLASLGVHARHPAFALCCRCTFLALPCLAPAPNPFPHFQLCNQNHHLFSFPALFSPSQRKHPPDDYISRFCFCALPTRPSHRLLKPHNHPTGTYVWISVPRWPVLPSPVLSCPCLALPCRVHCIRRLLHRTTSPATPPRARCRHHGCDDDAAALTIADRRRRALIAPTWSFNCSSAQPEFQVVLARHGAETLEGCAWEPRERMPHRERGASFASHEVSTARIHFASTPPLRR</sequence>
<evidence type="ECO:0000313" key="2">
    <source>
        <dbReference type="Proteomes" id="UP001286456"/>
    </source>
</evidence>
<reference evidence="1" key="1">
    <citation type="journal article" date="2023" name="Mol. Phylogenet. Evol.">
        <title>Genome-scale phylogeny and comparative genomics of the fungal order Sordariales.</title>
        <authorList>
            <person name="Hensen N."/>
            <person name="Bonometti L."/>
            <person name="Westerberg I."/>
            <person name="Brannstrom I.O."/>
            <person name="Guillou S."/>
            <person name="Cros-Aarteil S."/>
            <person name="Calhoun S."/>
            <person name="Haridas S."/>
            <person name="Kuo A."/>
            <person name="Mondo S."/>
            <person name="Pangilinan J."/>
            <person name="Riley R."/>
            <person name="LaButti K."/>
            <person name="Andreopoulos B."/>
            <person name="Lipzen A."/>
            <person name="Chen C."/>
            <person name="Yan M."/>
            <person name="Daum C."/>
            <person name="Ng V."/>
            <person name="Clum A."/>
            <person name="Steindorff A."/>
            <person name="Ohm R.A."/>
            <person name="Martin F."/>
            <person name="Silar P."/>
            <person name="Natvig D.O."/>
            <person name="Lalanne C."/>
            <person name="Gautier V."/>
            <person name="Ament-Velasquez S.L."/>
            <person name="Kruys A."/>
            <person name="Hutchinson M.I."/>
            <person name="Powell A.J."/>
            <person name="Barry K."/>
            <person name="Miller A.N."/>
            <person name="Grigoriev I.V."/>
            <person name="Debuchy R."/>
            <person name="Gladieux P."/>
            <person name="Hiltunen Thoren M."/>
            <person name="Johannesson H."/>
        </authorList>
    </citation>
    <scope>NUCLEOTIDE SEQUENCE</scope>
    <source>
        <strain evidence="1">SMH4131-1</strain>
    </source>
</reference>
<keyword evidence="2" id="KW-1185">Reference proteome</keyword>
<reference evidence="1" key="2">
    <citation type="submission" date="2023-06" db="EMBL/GenBank/DDBJ databases">
        <authorList>
            <consortium name="Lawrence Berkeley National Laboratory"/>
            <person name="Haridas S."/>
            <person name="Hensen N."/>
            <person name="Bonometti L."/>
            <person name="Westerberg I."/>
            <person name="Brannstrom I.O."/>
            <person name="Guillou S."/>
            <person name="Cros-Aarteil S."/>
            <person name="Calhoun S."/>
            <person name="Kuo A."/>
            <person name="Mondo S."/>
            <person name="Pangilinan J."/>
            <person name="Riley R."/>
            <person name="Labutti K."/>
            <person name="Andreopoulos B."/>
            <person name="Lipzen A."/>
            <person name="Chen C."/>
            <person name="Yanf M."/>
            <person name="Daum C."/>
            <person name="Ng V."/>
            <person name="Clum A."/>
            <person name="Steindorff A."/>
            <person name="Ohm R."/>
            <person name="Martin F."/>
            <person name="Silar P."/>
            <person name="Natvig D."/>
            <person name="Lalanne C."/>
            <person name="Gautier V."/>
            <person name="Ament-Velasquez S.L."/>
            <person name="Kruys A."/>
            <person name="Hutchinson M.I."/>
            <person name="Powell A.J."/>
            <person name="Barry K."/>
            <person name="Miller A.N."/>
            <person name="Grigoriev I.V."/>
            <person name="Debuchy R."/>
            <person name="Gladieux P."/>
            <person name="Thoren M.H."/>
            <person name="Johannesson H."/>
        </authorList>
    </citation>
    <scope>NUCLEOTIDE SEQUENCE</scope>
    <source>
        <strain evidence="1">SMH4131-1</strain>
    </source>
</reference>
<dbReference type="Proteomes" id="UP001286456">
    <property type="component" value="Unassembled WGS sequence"/>
</dbReference>
<organism evidence="1 2">
    <name type="scientific">Cercophora scortea</name>
    <dbReference type="NCBI Taxonomy" id="314031"/>
    <lineage>
        <taxon>Eukaryota</taxon>
        <taxon>Fungi</taxon>
        <taxon>Dikarya</taxon>
        <taxon>Ascomycota</taxon>
        <taxon>Pezizomycotina</taxon>
        <taxon>Sordariomycetes</taxon>
        <taxon>Sordariomycetidae</taxon>
        <taxon>Sordariales</taxon>
        <taxon>Lasiosphaeriaceae</taxon>
        <taxon>Cercophora</taxon>
    </lineage>
</organism>
<accession>A0AAE0J5E9</accession>